<organism evidence="2 3">
    <name type="scientific">Pararge aegeria aegeria</name>
    <dbReference type="NCBI Taxonomy" id="348720"/>
    <lineage>
        <taxon>Eukaryota</taxon>
        <taxon>Metazoa</taxon>
        <taxon>Ecdysozoa</taxon>
        <taxon>Arthropoda</taxon>
        <taxon>Hexapoda</taxon>
        <taxon>Insecta</taxon>
        <taxon>Pterygota</taxon>
        <taxon>Neoptera</taxon>
        <taxon>Endopterygota</taxon>
        <taxon>Lepidoptera</taxon>
        <taxon>Glossata</taxon>
        <taxon>Ditrysia</taxon>
        <taxon>Papilionoidea</taxon>
        <taxon>Nymphalidae</taxon>
        <taxon>Satyrinae</taxon>
        <taxon>Satyrini</taxon>
        <taxon>Parargina</taxon>
        <taxon>Pararge</taxon>
    </lineage>
</organism>
<feature type="non-terminal residue" evidence="2">
    <location>
        <position position="1"/>
    </location>
</feature>
<evidence type="ECO:0000313" key="2">
    <source>
        <dbReference type="EMBL" id="CAH2238388.1"/>
    </source>
</evidence>
<reference evidence="2" key="1">
    <citation type="submission" date="2022-03" db="EMBL/GenBank/DDBJ databases">
        <authorList>
            <person name="Lindestad O."/>
        </authorList>
    </citation>
    <scope>NUCLEOTIDE SEQUENCE</scope>
</reference>
<feature type="compositionally biased region" description="Low complexity" evidence="1">
    <location>
        <begin position="316"/>
        <end position="331"/>
    </location>
</feature>
<gene>
    <name evidence="2" type="primary">jg21093</name>
    <name evidence="2" type="ORF">PAEG_LOCUS15493</name>
</gene>
<dbReference type="Proteomes" id="UP000838756">
    <property type="component" value="Unassembled WGS sequence"/>
</dbReference>
<protein>
    <submittedName>
        <fullName evidence="2">Jg21093 protein</fullName>
    </submittedName>
</protein>
<dbReference type="EMBL" id="CAKXAJ010025342">
    <property type="protein sequence ID" value="CAH2238388.1"/>
    <property type="molecule type" value="Genomic_DNA"/>
</dbReference>
<accession>A0A8S4RPQ0</accession>
<evidence type="ECO:0000313" key="3">
    <source>
        <dbReference type="Proteomes" id="UP000838756"/>
    </source>
</evidence>
<dbReference type="OrthoDB" id="7697912at2759"/>
<proteinExistence type="predicted"/>
<evidence type="ECO:0000256" key="1">
    <source>
        <dbReference type="SAM" id="MobiDB-lite"/>
    </source>
</evidence>
<comment type="caution">
    <text evidence="2">The sequence shown here is derived from an EMBL/GenBank/DDBJ whole genome shotgun (WGS) entry which is preliminary data.</text>
</comment>
<sequence length="346" mass="35274">MCLQAPQFITFKDGKIGVNFGGYHAGVGFGGLFGGNTAGGLYAEAGTPHGQSAIAGLGGAVAGQNGGSTGGLFAGATAGNGIQAQAGLAGGVNGDNSAAGQGYASAQAGNNYAATGMEGATSLEGSSGLSFSKKVTPVHKKLHTEINIDSVNEVQPAVEIEKRVIHESVQPVVVKEVYSVPQTQVVEKEIIHTHYKPRKHHHRKTAFLGGYIGGQGDIVGPPQIQKRIDVDVDASAHADVAAQGSANGGIATTYTKEVTIQKNPSFFADIFNIPISTLKAVGNFLGNTAANTHVAVQKSAQVQAETDSISSKHEPSSSSLPSSSSSSAHISVETPSASKFIDDILA</sequence>
<feature type="region of interest" description="Disordered" evidence="1">
    <location>
        <begin position="305"/>
        <end position="333"/>
    </location>
</feature>
<dbReference type="AlphaFoldDB" id="A0A8S4RPQ0"/>
<name>A0A8S4RPQ0_9NEOP</name>
<keyword evidence="3" id="KW-1185">Reference proteome</keyword>